<proteinExistence type="predicted"/>
<gene>
    <name evidence="2" type="ORF">L227DRAFT_618151</name>
</gene>
<feature type="region of interest" description="Disordered" evidence="1">
    <location>
        <begin position="1"/>
        <end position="22"/>
    </location>
</feature>
<feature type="compositionally biased region" description="Low complexity" evidence="1">
    <location>
        <begin position="1"/>
        <end position="14"/>
    </location>
</feature>
<keyword evidence="3" id="KW-1185">Reference proteome</keyword>
<protein>
    <submittedName>
        <fullName evidence="2">Uncharacterized protein</fullName>
    </submittedName>
</protein>
<sequence>MSASPSESLSSLGSQDDDPEILSQMVAKMYAIEPSETNVDHEDDIQAPPVYHSPLSPAFGLGEGFPDLPLAPFGYSRGASVLSTGSYAQTERADSPEPAAGPTGSLLLSAVMPPQNTTLNMGIAPGAIDPGYAQLPTQAAIGLPPTTNPSTILERYLAVQRARYQQWDAPGYNKSAYKQWMKVRDWHTICSTVGMAANAPKPITLDGCEISPQVLLSWLGGPAWKTMSNWRTFYHSTEKAYSALQHHAQGAFRRTDEEDTLWQILQCWFRDDVLQPPSAIAPGPQFVWERMAVTATVSAVERYIKNMRNKEGYSMFFQ</sequence>
<accession>A0A5C2RKG0</accession>
<dbReference type="EMBL" id="ML122490">
    <property type="protein sequence ID" value="RPD52043.1"/>
    <property type="molecule type" value="Genomic_DNA"/>
</dbReference>
<evidence type="ECO:0000313" key="3">
    <source>
        <dbReference type="Proteomes" id="UP000313359"/>
    </source>
</evidence>
<dbReference type="AlphaFoldDB" id="A0A5C2RKG0"/>
<dbReference type="Proteomes" id="UP000313359">
    <property type="component" value="Unassembled WGS sequence"/>
</dbReference>
<reference evidence="2" key="1">
    <citation type="journal article" date="2018" name="Genome Biol. Evol.">
        <title>Genomics and development of Lentinus tigrinus, a white-rot wood-decaying mushroom with dimorphic fruiting bodies.</title>
        <authorList>
            <person name="Wu B."/>
            <person name="Xu Z."/>
            <person name="Knudson A."/>
            <person name="Carlson A."/>
            <person name="Chen N."/>
            <person name="Kovaka S."/>
            <person name="LaButti K."/>
            <person name="Lipzen A."/>
            <person name="Pennachio C."/>
            <person name="Riley R."/>
            <person name="Schakwitz W."/>
            <person name="Umezawa K."/>
            <person name="Ohm R.A."/>
            <person name="Grigoriev I.V."/>
            <person name="Nagy L.G."/>
            <person name="Gibbons J."/>
            <person name="Hibbett D."/>
        </authorList>
    </citation>
    <scope>NUCLEOTIDE SEQUENCE [LARGE SCALE GENOMIC DNA]</scope>
    <source>
        <strain evidence="2">ALCF2SS1-6</strain>
    </source>
</reference>
<evidence type="ECO:0000313" key="2">
    <source>
        <dbReference type="EMBL" id="RPD52043.1"/>
    </source>
</evidence>
<name>A0A5C2RKG0_9APHY</name>
<organism evidence="2 3">
    <name type="scientific">Lentinus tigrinus ALCF2SS1-6</name>
    <dbReference type="NCBI Taxonomy" id="1328759"/>
    <lineage>
        <taxon>Eukaryota</taxon>
        <taxon>Fungi</taxon>
        <taxon>Dikarya</taxon>
        <taxon>Basidiomycota</taxon>
        <taxon>Agaricomycotina</taxon>
        <taxon>Agaricomycetes</taxon>
        <taxon>Polyporales</taxon>
        <taxon>Polyporaceae</taxon>
        <taxon>Lentinus</taxon>
    </lineage>
</organism>
<evidence type="ECO:0000256" key="1">
    <source>
        <dbReference type="SAM" id="MobiDB-lite"/>
    </source>
</evidence>